<dbReference type="AlphaFoldDB" id="K1XZ74"/>
<protein>
    <submittedName>
        <fullName evidence="1">Uncharacterized protein</fullName>
    </submittedName>
</protein>
<comment type="caution">
    <text evidence="1">The sequence shown here is derived from an EMBL/GenBank/DDBJ whole genome shotgun (WGS) entry which is preliminary data.</text>
</comment>
<proteinExistence type="predicted"/>
<accession>K1XZ74</accession>
<evidence type="ECO:0000313" key="1">
    <source>
        <dbReference type="EMBL" id="EKD30261.1"/>
    </source>
</evidence>
<sequence>MSNPGNDRLKEFLRYRKIESNIFSWMRMNKFPKWFVSGWLIHRKFQIVYFFQKFISITHGFSRYDRIGFEISAKFFGAKRLSPDCENRGMLQCFLAIERVKCRYKLALGKISRSTEDDKEIILRYLYHTRYFVEEIKKALFSNGSIAFFVFCK</sequence>
<reference evidence="1" key="1">
    <citation type="journal article" date="2012" name="Science">
        <title>Fermentation, hydrogen, and sulfur metabolism in multiple uncultivated bacterial phyla.</title>
        <authorList>
            <person name="Wrighton K.C."/>
            <person name="Thomas B.C."/>
            <person name="Sharon I."/>
            <person name="Miller C.S."/>
            <person name="Castelle C.J."/>
            <person name="VerBerkmoes N.C."/>
            <person name="Wilkins M.J."/>
            <person name="Hettich R.L."/>
            <person name="Lipton M.S."/>
            <person name="Williams K.H."/>
            <person name="Long P.E."/>
            <person name="Banfield J.F."/>
        </authorList>
    </citation>
    <scope>NUCLEOTIDE SEQUENCE [LARGE SCALE GENOMIC DNA]</scope>
</reference>
<dbReference type="EMBL" id="AMFJ01034105">
    <property type="protein sequence ID" value="EKD30261.1"/>
    <property type="molecule type" value="Genomic_DNA"/>
</dbReference>
<gene>
    <name evidence="1" type="ORF">ACD_78C00105G0006</name>
</gene>
<name>K1XZ74_9BACT</name>
<organism evidence="1">
    <name type="scientific">uncultured bacterium</name>
    <name type="common">gcode 4</name>
    <dbReference type="NCBI Taxonomy" id="1234023"/>
    <lineage>
        <taxon>Bacteria</taxon>
        <taxon>environmental samples</taxon>
    </lineage>
</organism>